<protein>
    <submittedName>
        <fullName evidence="13">Ion_trans_2 domain-containing protein</fullName>
    </submittedName>
</protein>
<keyword evidence="4 9" id="KW-1133">Transmembrane helix</keyword>
<sequence>MIESQEITLAARVFEAYYLNDRLKEDQWTITSSILFAATTVIPVGYGFVTPISKVGRFIVIIYALIGAPLVLVTISDIGKFIITGLCFLGFLIIYLFTGALLFSLFARITYLEATYFSITSVFTIGYGDTEPPVPVPYLILYIIIGVILVTIAVEVLAAEIINHIHYMGRHVSKARKITRKFYKMARAMDVRRGFNSGLMQIESFIRFGLIFGMMKTDSNDEQNVLTPCNINSTFEPTNGDIKFADDDVSDRPLHVDRERRQSKWREDY</sequence>
<dbReference type="PRINTS" id="PR01333">
    <property type="entry name" value="2POREKCHANEL"/>
</dbReference>
<dbReference type="GO" id="GO:0022841">
    <property type="term" value="F:potassium ion leak channel activity"/>
    <property type="evidence" value="ECO:0007669"/>
    <property type="project" value="TreeGrafter"/>
</dbReference>
<dbReference type="Pfam" id="PF07885">
    <property type="entry name" value="Ion_trans_2"/>
    <property type="match status" value="2"/>
</dbReference>
<evidence type="ECO:0000256" key="1">
    <source>
        <dbReference type="ARBA" id="ARBA00004141"/>
    </source>
</evidence>
<evidence type="ECO:0000256" key="7">
    <source>
        <dbReference type="ARBA" id="ARBA00023303"/>
    </source>
</evidence>
<keyword evidence="3 8" id="KW-0812">Transmembrane</keyword>
<keyword evidence="12" id="KW-1185">Reference proteome</keyword>
<name>A0A0N4TTF7_BRUPA</name>
<reference evidence="13" key="1">
    <citation type="submission" date="2017-02" db="UniProtKB">
        <authorList>
            <consortium name="WormBaseParasite"/>
        </authorList>
    </citation>
    <scope>IDENTIFICATION</scope>
</reference>
<evidence type="ECO:0000259" key="10">
    <source>
        <dbReference type="Pfam" id="PF07885"/>
    </source>
</evidence>
<evidence type="ECO:0000256" key="9">
    <source>
        <dbReference type="SAM" id="Phobius"/>
    </source>
</evidence>
<reference evidence="11 12" key="2">
    <citation type="submission" date="2018-11" db="EMBL/GenBank/DDBJ databases">
        <authorList>
            <consortium name="Pathogen Informatics"/>
        </authorList>
    </citation>
    <scope>NUCLEOTIDE SEQUENCE [LARGE SCALE GENOMIC DNA]</scope>
</reference>
<dbReference type="PANTHER" id="PTHR11003">
    <property type="entry name" value="POTASSIUM CHANNEL, SUBFAMILY K"/>
    <property type="match status" value="1"/>
</dbReference>
<keyword evidence="7 8" id="KW-0407">Ion channel</keyword>
<feature type="transmembrane region" description="Helical" evidence="9">
    <location>
        <begin position="28"/>
        <end position="48"/>
    </location>
</feature>
<evidence type="ECO:0000256" key="2">
    <source>
        <dbReference type="ARBA" id="ARBA00022448"/>
    </source>
</evidence>
<evidence type="ECO:0000256" key="5">
    <source>
        <dbReference type="ARBA" id="ARBA00023065"/>
    </source>
</evidence>
<dbReference type="GO" id="GO:0005886">
    <property type="term" value="C:plasma membrane"/>
    <property type="evidence" value="ECO:0007669"/>
    <property type="project" value="TreeGrafter"/>
</dbReference>
<keyword evidence="6 9" id="KW-0472">Membrane</keyword>
<dbReference type="EMBL" id="UZAD01013262">
    <property type="protein sequence ID" value="VDN93168.1"/>
    <property type="molecule type" value="Genomic_DNA"/>
</dbReference>
<comment type="subcellular location">
    <subcellularLocation>
        <location evidence="1">Membrane</location>
        <topology evidence="1">Multi-pass membrane protein</topology>
    </subcellularLocation>
</comment>
<dbReference type="PANTHER" id="PTHR11003:SF334">
    <property type="entry name" value="FI03418P"/>
    <property type="match status" value="1"/>
</dbReference>
<dbReference type="SUPFAM" id="SSF81324">
    <property type="entry name" value="Voltage-gated potassium channels"/>
    <property type="match status" value="2"/>
</dbReference>
<dbReference type="STRING" id="6280.A0A0N4TTF7"/>
<evidence type="ECO:0000256" key="6">
    <source>
        <dbReference type="ARBA" id="ARBA00023136"/>
    </source>
</evidence>
<proteinExistence type="inferred from homology"/>
<dbReference type="Proteomes" id="UP000278627">
    <property type="component" value="Unassembled WGS sequence"/>
</dbReference>
<dbReference type="AlphaFoldDB" id="A0A0N4TTF7"/>
<keyword evidence="5 8" id="KW-0406">Ion transport</keyword>
<evidence type="ECO:0000313" key="12">
    <source>
        <dbReference type="Proteomes" id="UP000278627"/>
    </source>
</evidence>
<dbReference type="GO" id="GO:0015271">
    <property type="term" value="F:outward rectifier potassium channel activity"/>
    <property type="evidence" value="ECO:0007669"/>
    <property type="project" value="TreeGrafter"/>
</dbReference>
<evidence type="ECO:0000256" key="8">
    <source>
        <dbReference type="RuleBase" id="RU003857"/>
    </source>
</evidence>
<dbReference type="Gene3D" id="1.10.287.70">
    <property type="match status" value="1"/>
</dbReference>
<feature type="domain" description="Potassium channel" evidence="10">
    <location>
        <begin position="91"/>
        <end position="160"/>
    </location>
</feature>
<feature type="domain" description="Potassium channel" evidence="10">
    <location>
        <begin position="17"/>
        <end position="82"/>
    </location>
</feature>
<feature type="transmembrane region" description="Helical" evidence="9">
    <location>
        <begin position="55"/>
        <end position="75"/>
    </location>
</feature>
<evidence type="ECO:0000256" key="3">
    <source>
        <dbReference type="ARBA" id="ARBA00022692"/>
    </source>
</evidence>
<gene>
    <name evidence="11" type="ORF">BPAG_LOCUS11982</name>
</gene>
<keyword evidence="2 8" id="KW-0813">Transport</keyword>
<dbReference type="InterPro" id="IPR013099">
    <property type="entry name" value="K_chnl_dom"/>
</dbReference>
<evidence type="ECO:0000256" key="4">
    <source>
        <dbReference type="ARBA" id="ARBA00022989"/>
    </source>
</evidence>
<feature type="transmembrane region" description="Helical" evidence="9">
    <location>
        <begin position="110"/>
        <end position="127"/>
    </location>
</feature>
<dbReference type="InterPro" id="IPR003280">
    <property type="entry name" value="2pore_dom_K_chnl"/>
</dbReference>
<feature type="transmembrane region" description="Helical" evidence="9">
    <location>
        <begin position="139"/>
        <end position="162"/>
    </location>
</feature>
<evidence type="ECO:0000313" key="13">
    <source>
        <dbReference type="WBParaSite" id="BPAG_0001202001-mRNA-1"/>
    </source>
</evidence>
<dbReference type="GO" id="GO:0030322">
    <property type="term" value="P:stabilization of membrane potential"/>
    <property type="evidence" value="ECO:0007669"/>
    <property type="project" value="TreeGrafter"/>
</dbReference>
<comment type="similarity">
    <text evidence="8">Belongs to the two pore domain potassium channel (TC 1.A.1.8) family.</text>
</comment>
<dbReference type="WBParaSite" id="BPAG_0001202001-mRNA-1">
    <property type="protein sequence ID" value="BPAG_0001202001-mRNA-1"/>
    <property type="gene ID" value="BPAG_0001202001"/>
</dbReference>
<feature type="transmembrane region" description="Helical" evidence="9">
    <location>
        <begin position="81"/>
        <end position="103"/>
    </location>
</feature>
<organism evidence="13">
    <name type="scientific">Brugia pahangi</name>
    <name type="common">Filarial nematode worm</name>
    <dbReference type="NCBI Taxonomy" id="6280"/>
    <lineage>
        <taxon>Eukaryota</taxon>
        <taxon>Metazoa</taxon>
        <taxon>Ecdysozoa</taxon>
        <taxon>Nematoda</taxon>
        <taxon>Chromadorea</taxon>
        <taxon>Rhabditida</taxon>
        <taxon>Spirurina</taxon>
        <taxon>Spiruromorpha</taxon>
        <taxon>Filarioidea</taxon>
        <taxon>Onchocercidae</taxon>
        <taxon>Brugia</taxon>
    </lineage>
</organism>
<evidence type="ECO:0000313" key="11">
    <source>
        <dbReference type="EMBL" id="VDN93168.1"/>
    </source>
</evidence>
<accession>A0A0N4TTF7</accession>